<name>A0A9P9J6E8_9HYPO</name>
<dbReference type="Pfam" id="PF06985">
    <property type="entry name" value="HET"/>
    <property type="match status" value="1"/>
</dbReference>
<dbReference type="Proteomes" id="UP000738349">
    <property type="component" value="Unassembled WGS sequence"/>
</dbReference>
<dbReference type="EMBL" id="JAGMUV010000009">
    <property type="protein sequence ID" value="KAH7143537.1"/>
    <property type="molecule type" value="Genomic_DNA"/>
</dbReference>
<dbReference type="Pfam" id="PF26639">
    <property type="entry name" value="Het-6_barrel"/>
    <property type="match status" value="1"/>
</dbReference>
<evidence type="ECO:0000313" key="3">
    <source>
        <dbReference type="Proteomes" id="UP000738349"/>
    </source>
</evidence>
<evidence type="ECO:0000313" key="2">
    <source>
        <dbReference type="EMBL" id="KAH7143537.1"/>
    </source>
</evidence>
<organism evidence="2 3">
    <name type="scientific">Dactylonectria macrodidyma</name>
    <dbReference type="NCBI Taxonomy" id="307937"/>
    <lineage>
        <taxon>Eukaryota</taxon>
        <taxon>Fungi</taxon>
        <taxon>Dikarya</taxon>
        <taxon>Ascomycota</taxon>
        <taxon>Pezizomycotina</taxon>
        <taxon>Sordariomycetes</taxon>
        <taxon>Hypocreomycetidae</taxon>
        <taxon>Hypocreales</taxon>
        <taxon>Nectriaceae</taxon>
        <taxon>Dactylonectria</taxon>
    </lineage>
</organism>
<dbReference type="InterPro" id="IPR010730">
    <property type="entry name" value="HET"/>
</dbReference>
<dbReference type="InterPro" id="IPR052895">
    <property type="entry name" value="HetReg/Transcr_Mod"/>
</dbReference>
<dbReference type="AlphaFoldDB" id="A0A9P9J6E8"/>
<dbReference type="OrthoDB" id="5416609at2759"/>
<comment type="caution">
    <text evidence="2">The sequence shown here is derived from an EMBL/GenBank/DDBJ whole genome shotgun (WGS) entry which is preliminary data.</text>
</comment>
<reference evidence="2" key="1">
    <citation type="journal article" date="2021" name="Nat. Commun.">
        <title>Genetic determinants of endophytism in the Arabidopsis root mycobiome.</title>
        <authorList>
            <person name="Mesny F."/>
            <person name="Miyauchi S."/>
            <person name="Thiergart T."/>
            <person name="Pickel B."/>
            <person name="Atanasova L."/>
            <person name="Karlsson M."/>
            <person name="Huettel B."/>
            <person name="Barry K.W."/>
            <person name="Haridas S."/>
            <person name="Chen C."/>
            <person name="Bauer D."/>
            <person name="Andreopoulos W."/>
            <person name="Pangilinan J."/>
            <person name="LaButti K."/>
            <person name="Riley R."/>
            <person name="Lipzen A."/>
            <person name="Clum A."/>
            <person name="Drula E."/>
            <person name="Henrissat B."/>
            <person name="Kohler A."/>
            <person name="Grigoriev I.V."/>
            <person name="Martin F.M."/>
            <person name="Hacquard S."/>
        </authorList>
    </citation>
    <scope>NUCLEOTIDE SEQUENCE</scope>
    <source>
        <strain evidence="2">MPI-CAGE-AT-0147</strain>
    </source>
</reference>
<protein>
    <submittedName>
        <fullName evidence="2">Heterokaryon incompatibility protein-domain-containing protein</fullName>
    </submittedName>
</protein>
<dbReference type="PANTHER" id="PTHR24148:SF80">
    <property type="entry name" value="HETEROKARYON INCOMPATIBILITY DOMAIN-CONTAINING PROTEIN"/>
    <property type="match status" value="1"/>
</dbReference>
<gene>
    <name evidence="2" type="ORF">EDB81DRAFT_499604</name>
</gene>
<sequence>MLRLSVRTPHRRTIQHTCSTPQTVILTVSWCRDSLFQQSNNTVSAMVEESPASRDEYKYTPIGQAHSIRLLELQPATSWQSPLEVSLCEYSLHACPEFGALSYTWATEDGDSSLSKCLECGGGIIKITANCEAALVRLRQSEGVRILWVDAVCIDQSNDDEKSLQIALMRQIYSLATWVGLWLGEASTTVDEETSKPLSELGMEFMHDFAVEIADRSNSGQTPFGGELYQEFIKDRRAFQEQGMEVFTPRVQGFWDVLHRPWWGRLWVVQELALSQSAHIMCGGSSESWHNLTVVIDGLVKSDGQSVEVFEFIATFITSAFHQIHMPSFVDKNQNESSSSQPSTPGTKALAILNATRNTRATDPRDKIYGILGFFGDPETDPENIFPLPDYTKTAAELYADVSRSIIKNTCSLDVMSSCYGFVKSAVPDLPSWAAAWNDTPLKYFDEGLFNASNGSTTIYEASGDSWSLLRIKGRKVDSVKFPSPIPDEFQYNNQILTYLWRQWTELAFSLQSYPTGESIADVLLDTLCWGSNLRLHRLDPGEYQDTFDAWIKILRSPDTLEVASERIFSDETAHTYSRRVSFLTWGRVLGTTTNLRLALLPLSADVGDEIVIFNGGKLPFVIRPEGDNFKLVGPCYIHGIMDGEDFPLNEPESGAWFTLC</sequence>
<keyword evidence="3" id="KW-1185">Reference proteome</keyword>
<evidence type="ECO:0000259" key="1">
    <source>
        <dbReference type="Pfam" id="PF06985"/>
    </source>
</evidence>
<proteinExistence type="predicted"/>
<dbReference type="PANTHER" id="PTHR24148">
    <property type="entry name" value="ANKYRIN REPEAT DOMAIN-CONTAINING PROTEIN 39 HOMOLOG-RELATED"/>
    <property type="match status" value="1"/>
</dbReference>
<accession>A0A9P9J6E8</accession>
<feature type="domain" description="Heterokaryon incompatibility" evidence="1">
    <location>
        <begin position="99"/>
        <end position="271"/>
    </location>
</feature>